<evidence type="ECO:0000313" key="4">
    <source>
        <dbReference type="Proteomes" id="UP000325313"/>
    </source>
</evidence>
<feature type="transmembrane region" description="Helical" evidence="2">
    <location>
        <begin position="12"/>
        <end position="35"/>
    </location>
</feature>
<feature type="region of interest" description="Disordered" evidence="1">
    <location>
        <begin position="144"/>
        <end position="172"/>
    </location>
</feature>
<sequence length="243" mass="26468">MCPLKTTKSHGSPLFVVSSTLIALIILDLLTASSILDPSFLSHSPPLFSVLSSLSSSVSLPKSYVWNSNSTARRHLNIPWRRRFLPSLDRTSSPSNPRGETRLLGKLLLALEEYVAIVGGHVRVAASHQFSLAGRSAPIAVVPTAAGPSNDPTLTDRQELSASPSSSTRFRTGYSTRLHPRQAEKSDRFTCPKQYLYTRRYPPGPQILQSGILSDIQAGSGVSQHPNSLSAYLTAFIQRSCRI</sequence>
<evidence type="ECO:0000256" key="2">
    <source>
        <dbReference type="SAM" id="Phobius"/>
    </source>
</evidence>
<name>A0A5B0Q8Y5_PUCGR</name>
<organism evidence="3 4">
    <name type="scientific">Puccinia graminis f. sp. tritici</name>
    <dbReference type="NCBI Taxonomy" id="56615"/>
    <lineage>
        <taxon>Eukaryota</taxon>
        <taxon>Fungi</taxon>
        <taxon>Dikarya</taxon>
        <taxon>Basidiomycota</taxon>
        <taxon>Pucciniomycotina</taxon>
        <taxon>Pucciniomycetes</taxon>
        <taxon>Pucciniales</taxon>
        <taxon>Pucciniaceae</taxon>
        <taxon>Puccinia</taxon>
    </lineage>
</organism>
<protein>
    <submittedName>
        <fullName evidence="3">Uncharacterized protein</fullName>
    </submittedName>
</protein>
<proteinExistence type="predicted"/>
<dbReference type="EMBL" id="VDEP01000304">
    <property type="protein sequence ID" value="KAA1109522.1"/>
    <property type="molecule type" value="Genomic_DNA"/>
</dbReference>
<accession>A0A5B0Q8Y5</accession>
<dbReference type="AlphaFoldDB" id="A0A5B0Q8Y5"/>
<evidence type="ECO:0000256" key="1">
    <source>
        <dbReference type="SAM" id="MobiDB-lite"/>
    </source>
</evidence>
<keyword evidence="2" id="KW-0812">Transmembrane</keyword>
<keyword evidence="2" id="KW-0472">Membrane</keyword>
<evidence type="ECO:0000313" key="3">
    <source>
        <dbReference type="EMBL" id="KAA1109522.1"/>
    </source>
</evidence>
<keyword evidence="2" id="KW-1133">Transmembrane helix</keyword>
<reference evidence="3 4" key="1">
    <citation type="submission" date="2019-05" db="EMBL/GenBank/DDBJ databases">
        <title>Emergence of the Ug99 lineage of the wheat stem rust pathogen through somatic hybridization.</title>
        <authorList>
            <person name="Li F."/>
            <person name="Upadhyaya N.M."/>
            <person name="Sperschneider J."/>
            <person name="Matny O."/>
            <person name="Nguyen-Phuc H."/>
            <person name="Mago R."/>
            <person name="Raley C."/>
            <person name="Miller M.E."/>
            <person name="Silverstein K.A.T."/>
            <person name="Henningsen E."/>
            <person name="Hirsch C.D."/>
            <person name="Visser B."/>
            <person name="Pretorius Z.A."/>
            <person name="Steffenson B.J."/>
            <person name="Schwessinger B."/>
            <person name="Dodds P.N."/>
            <person name="Figueroa M."/>
        </authorList>
    </citation>
    <scope>NUCLEOTIDE SEQUENCE [LARGE SCALE GENOMIC DNA]</scope>
    <source>
        <strain evidence="3 4">Ug99</strain>
    </source>
</reference>
<gene>
    <name evidence="3" type="ORF">PGTUg99_015962</name>
</gene>
<comment type="caution">
    <text evidence="3">The sequence shown here is derived from an EMBL/GenBank/DDBJ whole genome shotgun (WGS) entry which is preliminary data.</text>
</comment>
<feature type="compositionally biased region" description="Polar residues" evidence="1">
    <location>
        <begin position="160"/>
        <end position="172"/>
    </location>
</feature>
<dbReference type="Proteomes" id="UP000325313">
    <property type="component" value="Unassembled WGS sequence"/>
</dbReference>